<dbReference type="NCBIfam" id="TIGR00756">
    <property type="entry name" value="PPR"/>
    <property type="match status" value="1"/>
</dbReference>
<dbReference type="GO" id="GO:0003723">
    <property type="term" value="F:RNA binding"/>
    <property type="evidence" value="ECO:0007669"/>
    <property type="project" value="InterPro"/>
</dbReference>
<evidence type="ECO:0000256" key="1">
    <source>
        <dbReference type="ARBA" id="ARBA00022737"/>
    </source>
</evidence>
<sequence>MRERDVVSWIVLITGYNCAKKYDGALITYEQMQYAGKKRWELDMSLSVFCNLKGKNVYAWNTVINGLALAKSREEAVWWFNRMEQEGFKPVEDVTFVEPGAFACSHSVLVDTGHKYYFHFLNESMDFCLVQNIIHVLSISWHLQEMLIMLLD</sequence>
<dbReference type="PANTHER" id="PTHR47926:SF490">
    <property type="entry name" value="REPEAT-LIKE SUPERFAMILY PROTEIN, PUTATIVE-RELATED"/>
    <property type="match status" value="1"/>
</dbReference>
<reference evidence="3 4" key="1">
    <citation type="journal article" date="2021" name="Commun. Biol.">
        <title>The genome of Shorea leprosula (Dipterocarpaceae) highlights the ecological relevance of drought in aseasonal tropical rainforests.</title>
        <authorList>
            <person name="Ng K.K.S."/>
            <person name="Kobayashi M.J."/>
            <person name="Fawcett J.A."/>
            <person name="Hatakeyama M."/>
            <person name="Paape T."/>
            <person name="Ng C.H."/>
            <person name="Ang C.C."/>
            <person name="Tnah L.H."/>
            <person name="Lee C.T."/>
            <person name="Nishiyama T."/>
            <person name="Sese J."/>
            <person name="O'Brien M.J."/>
            <person name="Copetti D."/>
            <person name="Mohd Noor M.I."/>
            <person name="Ong R.C."/>
            <person name="Putra M."/>
            <person name="Sireger I.Z."/>
            <person name="Indrioko S."/>
            <person name="Kosugi Y."/>
            <person name="Izuno A."/>
            <person name="Isagi Y."/>
            <person name="Lee S.L."/>
            <person name="Shimizu K.K."/>
        </authorList>
    </citation>
    <scope>NUCLEOTIDE SEQUENCE [LARGE SCALE GENOMIC DNA]</scope>
    <source>
        <strain evidence="3">214</strain>
    </source>
</reference>
<dbReference type="EMBL" id="BPVZ01000001">
    <property type="protein sequence ID" value="GKU86807.1"/>
    <property type="molecule type" value="Genomic_DNA"/>
</dbReference>
<evidence type="ECO:0000313" key="3">
    <source>
        <dbReference type="EMBL" id="GKU86807.1"/>
    </source>
</evidence>
<gene>
    <name evidence="3" type="ORF">SLEP1_g1283</name>
</gene>
<dbReference type="InterPro" id="IPR046960">
    <property type="entry name" value="PPR_At4g14850-like_plant"/>
</dbReference>
<comment type="caution">
    <text evidence="3">The sequence shown here is derived from an EMBL/GenBank/DDBJ whole genome shotgun (WGS) entry which is preliminary data.</text>
</comment>
<dbReference type="AlphaFoldDB" id="A0AAV5HM30"/>
<dbReference type="Proteomes" id="UP001054252">
    <property type="component" value="Unassembled WGS sequence"/>
</dbReference>
<keyword evidence="1" id="KW-0677">Repeat</keyword>
<keyword evidence="4" id="KW-1185">Reference proteome</keyword>
<evidence type="ECO:0000256" key="2">
    <source>
        <dbReference type="PROSITE-ProRule" id="PRU00708"/>
    </source>
</evidence>
<accession>A0AAV5HM30</accession>
<dbReference type="GO" id="GO:0009451">
    <property type="term" value="P:RNA modification"/>
    <property type="evidence" value="ECO:0007669"/>
    <property type="project" value="InterPro"/>
</dbReference>
<dbReference type="InterPro" id="IPR002885">
    <property type="entry name" value="PPR_rpt"/>
</dbReference>
<dbReference type="PANTHER" id="PTHR47926">
    <property type="entry name" value="PENTATRICOPEPTIDE REPEAT-CONTAINING PROTEIN"/>
    <property type="match status" value="1"/>
</dbReference>
<dbReference type="Gene3D" id="1.25.40.10">
    <property type="entry name" value="Tetratricopeptide repeat domain"/>
    <property type="match status" value="1"/>
</dbReference>
<proteinExistence type="predicted"/>
<evidence type="ECO:0000313" key="4">
    <source>
        <dbReference type="Proteomes" id="UP001054252"/>
    </source>
</evidence>
<dbReference type="InterPro" id="IPR011990">
    <property type="entry name" value="TPR-like_helical_dom_sf"/>
</dbReference>
<organism evidence="3 4">
    <name type="scientific">Rubroshorea leprosula</name>
    <dbReference type="NCBI Taxonomy" id="152421"/>
    <lineage>
        <taxon>Eukaryota</taxon>
        <taxon>Viridiplantae</taxon>
        <taxon>Streptophyta</taxon>
        <taxon>Embryophyta</taxon>
        <taxon>Tracheophyta</taxon>
        <taxon>Spermatophyta</taxon>
        <taxon>Magnoliopsida</taxon>
        <taxon>eudicotyledons</taxon>
        <taxon>Gunneridae</taxon>
        <taxon>Pentapetalae</taxon>
        <taxon>rosids</taxon>
        <taxon>malvids</taxon>
        <taxon>Malvales</taxon>
        <taxon>Dipterocarpaceae</taxon>
        <taxon>Rubroshorea</taxon>
    </lineage>
</organism>
<dbReference type="Pfam" id="PF01535">
    <property type="entry name" value="PPR"/>
    <property type="match status" value="2"/>
</dbReference>
<feature type="repeat" description="PPR" evidence="2">
    <location>
        <begin position="56"/>
        <end position="90"/>
    </location>
</feature>
<evidence type="ECO:0008006" key="5">
    <source>
        <dbReference type="Google" id="ProtNLM"/>
    </source>
</evidence>
<dbReference type="PROSITE" id="PS51375">
    <property type="entry name" value="PPR"/>
    <property type="match status" value="1"/>
</dbReference>
<name>A0AAV5HM30_9ROSI</name>
<protein>
    <recommendedName>
        <fullName evidence="5">Pentatricopeptide repeat-containing protein</fullName>
    </recommendedName>
</protein>